<keyword evidence="3" id="KW-0804">Transcription</keyword>
<evidence type="ECO:0000313" key="8">
    <source>
        <dbReference type="RefSeq" id="XP_031757255.1"/>
    </source>
</evidence>
<evidence type="ECO:0000313" key="6">
    <source>
        <dbReference type="Ensembl" id="ENSXETP00000102474"/>
    </source>
</evidence>
<dbReference type="AGR" id="Xenbase:XB-GENE-29096371"/>
<gene>
    <name evidence="9" type="primary">ascl3</name>
    <name evidence="6 8" type="synonym">LOC116410552</name>
</gene>
<organism evidence="6">
    <name type="scientific">Xenopus tropicalis</name>
    <name type="common">Western clawed frog</name>
    <name type="synonym">Silurana tropicalis</name>
    <dbReference type="NCBI Taxonomy" id="8364"/>
    <lineage>
        <taxon>Eukaryota</taxon>
        <taxon>Metazoa</taxon>
        <taxon>Chordata</taxon>
        <taxon>Craniata</taxon>
        <taxon>Vertebrata</taxon>
        <taxon>Euteleostomi</taxon>
        <taxon>Amphibia</taxon>
        <taxon>Batrachia</taxon>
        <taxon>Anura</taxon>
        <taxon>Pipoidea</taxon>
        <taxon>Pipidae</taxon>
        <taxon>Xenopodinae</taxon>
        <taxon>Xenopus</taxon>
        <taxon>Silurana</taxon>
    </lineage>
</organism>
<evidence type="ECO:0000256" key="4">
    <source>
        <dbReference type="ARBA" id="ARBA00023242"/>
    </source>
</evidence>
<dbReference type="Xenbase" id="XB-GENE-29096371">
    <property type="gene designation" value="ascl3"/>
</dbReference>
<feature type="domain" description="BHLH" evidence="5">
    <location>
        <begin position="77"/>
        <end position="129"/>
    </location>
</feature>
<dbReference type="Pfam" id="PF00010">
    <property type="entry name" value="HLH"/>
    <property type="match status" value="1"/>
</dbReference>
<sequence length="159" mass="17824">MDNFIYALLEILPVPEDPLDIGEVSVPVCVTPTAPCPQDGAQLSSTPHQPSYSGSCSAPSLLSCPTYGKYEGCYGPAYVRKRNERERQRVKCVNEGYTKLRGHLPREYGEKRLSKVQTLRAAICYIRRLQELLGRVQGGDPRVVIQEWANGQWKRSSQV</sequence>
<dbReference type="AlphaFoldDB" id="A0A803J3T2"/>
<dbReference type="GO" id="GO:0001227">
    <property type="term" value="F:DNA-binding transcription repressor activity, RNA polymerase II-specific"/>
    <property type="evidence" value="ECO:0007669"/>
    <property type="project" value="UniProtKB-ARBA"/>
</dbReference>
<dbReference type="RefSeq" id="XP_031757255.1">
    <property type="nucleotide sequence ID" value="XM_031901395.1"/>
</dbReference>
<reference evidence="6" key="1">
    <citation type="journal article" date="2010" name="Science">
        <title>The genome of the Western clawed frog Xenopus tropicalis.</title>
        <authorList>
            <person name="Hellsten U."/>
            <person name="Harland R.M."/>
            <person name="Gilchrist M.J."/>
            <person name="Hendrix D."/>
            <person name="Jurka J."/>
            <person name="Kapitonov V."/>
            <person name="Ovcharenko I."/>
            <person name="Putnam N.H."/>
            <person name="Shu S."/>
            <person name="Taher L."/>
            <person name="Blitz I.L."/>
            <person name="Blumberg B."/>
            <person name="Dichmann D.S."/>
            <person name="Dubchak I."/>
            <person name="Amaya E."/>
            <person name="Detter J.C."/>
            <person name="Fletcher R."/>
            <person name="Gerhard D.S."/>
            <person name="Goodstein D."/>
            <person name="Graves T."/>
            <person name="Grigoriev I.V."/>
            <person name="Grimwood J."/>
            <person name="Kawashima T."/>
            <person name="Lindquist E."/>
            <person name="Lucas S.M."/>
            <person name="Mead P.E."/>
            <person name="Mitros T."/>
            <person name="Ogino H."/>
            <person name="Ohta Y."/>
            <person name="Poliakov A.V."/>
            <person name="Pollet N."/>
            <person name="Robert J."/>
            <person name="Salamov A."/>
            <person name="Sater A.K."/>
            <person name="Schmutz J."/>
            <person name="Terry A."/>
            <person name="Vize P.D."/>
            <person name="Warren W.C."/>
            <person name="Wells D."/>
            <person name="Wills A."/>
            <person name="Wilson R.K."/>
            <person name="Zimmerman L.B."/>
            <person name="Zorn A.M."/>
            <person name="Grainger R."/>
            <person name="Grammer T."/>
            <person name="Khokha M.K."/>
            <person name="Richardson P.M."/>
            <person name="Rokhsar D.S."/>
        </authorList>
    </citation>
    <scope>NUCLEOTIDE SEQUENCE [LARGE SCALE GENOMIC DNA]</scope>
    <source>
        <strain evidence="6">Nigerian</strain>
    </source>
</reference>
<dbReference type="GeneTree" id="ENSGT00940000162850"/>
<protein>
    <submittedName>
        <fullName evidence="6">Achaete-scute family bHLH transcription factor 3</fullName>
    </submittedName>
    <submittedName>
        <fullName evidence="8">Achaete-scute homolog 3</fullName>
    </submittedName>
</protein>
<dbReference type="GO" id="GO:0048513">
    <property type="term" value="P:animal organ development"/>
    <property type="evidence" value="ECO:0007669"/>
    <property type="project" value="UniProtKB-ARBA"/>
</dbReference>
<dbReference type="PANTHER" id="PTHR23349:SF108">
    <property type="entry name" value="BHLH DOMAIN-CONTAINING PROTEIN"/>
    <property type="match status" value="1"/>
</dbReference>
<accession>A0A803J3T2</accession>
<evidence type="ECO:0000313" key="9">
    <source>
        <dbReference type="Xenbase" id="XB-GENE-29096371"/>
    </source>
</evidence>
<evidence type="ECO:0000313" key="7">
    <source>
        <dbReference type="Proteomes" id="UP000008143"/>
    </source>
</evidence>
<dbReference type="GO" id="GO:0000977">
    <property type="term" value="F:RNA polymerase II transcription regulatory region sequence-specific DNA binding"/>
    <property type="evidence" value="ECO:0007669"/>
    <property type="project" value="UniProtKB-ARBA"/>
</dbReference>
<evidence type="ECO:0000259" key="5">
    <source>
        <dbReference type="PROSITE" id="PS50888"/>
    </source>
</evidence>
<dbReference type="FunFam" id="4.10.280.10:FF:000038">
    <property type="entry name" value="achaete-scute homolog 3"/>
    <property type="match status" value="1"/>
</dbReference>
<keyword evidence="4" id="KW-0539">Nucleus</keyword>
<dbReference type="PROSITE" id="PS50888">
    <property type="entry name" value="BHLH"/>
    <property type="match status" value="1"/>
</dbReference>
<dbReference type="OrthoDB" id="6241467at2759"/>
<dbReference type="SMART" id="SM00353">
    <property type="entry name" value="HLH"/>
    <property type="match status" value="1"/>
</dbReference>
<name>A0A803J3T2_XENTR</name>
<dbReference type="SUPFAM" id="SSF47459">
    <property type="entry name" value="HLH, helix-loop-helix DNA-binding domain"/>
    <property type="match status" value="1"/>
</dbReference>
<evidence type="ECO:0000256" key="1">
    <source>
        <dbReference type="ARBA" id="ARBA00023015"/>
    </source>
</evidence>
<dbReference type="GO" id="GO:0060429">
    <property type="term" value="P:epithelium development"/>
    <property type="evidence" value="ECO:0007669"/>
    <property type="project" value="UniProtKB-ARBA"/>
</dbReference>
<dbReference type="InterPro" id="IPR050283">
    <property type="entry name" value="E-box_TF_Regulators"/>
</dbReference>
<dbReference type="KEGG" id="xtr:116410552"/>
<dbReference type="GO" id="GO:0005634">
    <property type="term" value="C:nucleus"/>
    <property type="evidence" value="ECO:0007669"/>
    <property type="project" value="UniProtKB-ARBA"/>
</dbReference>
<keyword evidence="7" id="KW-1185">Reference proteome</keyword>
<dbReference type="PANTHER" id="PTHR23349">
    <property type="entry name" value="BASIC HELIX-LOOP-HELIX TRANSCRIPTION FACTOR, TWIST"/>
    <property type="match status" value="1"/>
</dbReference>
<evidence type="ECO:0000256" key="3">
    <source>
        <dbReference type="ARBA" id="ARBA00023163"/>
    </source>
</evidence>
<dbReference type="Proteomes" id="UP000008143">
    <property type="component" value="Chromosome 4"/>
</dbReference>
<dbReference type="InterPro" id="IPR011598">
    <property type="entry name" value="bHLH_dom"/>
</dbReference>
<keyword evidence="1" id="KW-0805">Transcription regulation</keyword>
<dbReference type="CDD" id="cd19745">
    <property type="entry name" value="bHLH_TS_ASCL3"/>
    <property type="match status" value="1"/>
</dbReference>
<reference evidence="8" key="3">
    <citation type="submission" date="2025-04" db="UniProtKB">
        <authorList>
            <consortium name="RefSeq"/>
        </authorList>
    </citation>
    <scope>IDENTIFICATION</scope>
    <source>
        <strain evidence="8">Nigerian</strain>
        <tissue evidence="8">Liver and blood</tissue>
    </source>
</reference>
<dbReference type="GeneID" id="116410552"/>
<dbReference type="Gene3D" id="4.10.280.10">
    <property type="entry name" value="Helix-loop-helix DNA-binding domain"/>
    <property type="match status" value="1"/>
</dbReference>
<reference evidence="6" key="2">
    <citation type="submission" date="2021-03" db="UniProtKB">
        <authorList>
            <consortium name="Ensembl"/>
        </authorList>
    </citation>
    <scope>IDENTIFICATION</scope>
</reference>
<dbReference type="GO" id="GO:0046983">
    <property type="term" value="F:protein dimerization activity"/>
    <property type="evidence" value="ECO:0007669"/>
    <property type="project" value="InterPro"/>
</dbReference>
<dbReference type="GO" id="GO:0005667">
    <property type="term" value="C:transcription regulator complex"/>
    <property type="evidence" value="ECO:0007669"/>
    <property type="project" value="UniProtKB-ARBA"/>
</dbReference>
<evidence type="ECO:0000256" key="2">
    <source>
        <dbReference type="ARBA" id="ARBA00023125"/>
    </source>
</evidence>
<dbReference type="InterPro" id="IPR036638">
    <property type="entry name" value="HLH_DNA-bd_sf"/>
</dbReference>
<dbReference type="CTD" id="56676"/>
<dbReference type="Ensembl" id="ENSXETT00000108381">
    <property type="protein sequence ID" value="ENSXETP00000102474"/>
    <property type="gene ID" value="ENSXETG00000044904"/>
</dbReference>
<keyword evidence="2" id="KW-0238">DNA-binding</keyword>
<proteinExistence type="predicted"/>